<keyword evidence="3" id="KW-1185">Reference proteome</keyword>
<reference evidence="2" key="1">
    <citation type="journal article" date="2014" name="Int. J. Syst. Evol. Microbiol.">
        <title>Complete genome sequence of Corynebacterium casei LMG S-19264T (=DSM 44701T), isolated from a smear-ripened cheese.</title>
        <authorList>
            <consortium name="US DOE Joint Genome Institute (JGI-PGF)"/>
            <person name="Walter F."/>
            <person name="Albersmeier A."/>
            <person name="Kalinowski J."/>
            <person name="Ruckert C."/>
        </authorList>
    </citation>
    <scope>NUCLEOTIDE SEQUENCE</scope>
    <source>
        <strain evidence="2">CGMCC 1.15519</strain>
    </source>
</reference>
<feature type="domain" description="Glycosyltransferase subfamily 4-like N-terminal" evidence="1">
    <location>
        <begin position="25"/>
        <end position="180"/>
    </location>
</feature>
<organism evidence="2 3">
    <name type="scientific">Sandarakinorhabdus glacialis</name>
    <dbReference type="NCBI Taxonomy" id="1614636"/>
    <lineage>
        <taxon>Bacteria</taxon>
        <taxon>Pseudomonadati</taxon>
        <taxon>Pseudomonadota</taxon>
        <taxon>Alphaproteobacteria</taxon>
        <taxon>Sphingomonadales</taxon>
        <taxon>Sphingosinicellaceae</taxon>
        <taxon>Sandarakinorhabdus</taxon>
    </lineage>
</organism>
<dbReference type="AlphaFoldDB" id="A0A916ZW82"/>
<dbReference type="Gene3D" id="3.40.50.2000">
    <property type="entry name" value="Glycogen Phosphorylase B"/>
    <property type="match status" value="2"/>
</dbReference>
<dbReference type="PANTHER" id="PTHR12526">
    <property type="entry name" value="GLYCOSYLTRANSFERASE"/>
    <property type="match status" value="1"/>
</dbReference>
<dbReference type="EMBL" id="BMJM01000006">
    <property type="protein sequence ID" value="GGE14511.1"/>
    <property type="molecule type" value="Genomic_DNA"/>
</dbReference>
<sequence>MPDNQPRRVLVVASLAWSLVNFRGRLLADMVAAGHHVTAAAPDVDPEISRVLKGMGVDYVQVPMQRASQSVVADLGTLAALVRLIGAVRPDVILAYTQKPIVYSGIAARLTGHARFYAMVSGLGHAFTDDGAGSGRLLRRVLARLYRAALARAQAVIVFNSDDGAEMARHGMLPPGLPVVQVPGSGIDIGRFAQAPLPPGPPIFLLVARLLVNKGLREYVAAARVLRAEYPGLRFQVLGPPDANPAGLPAADLDAWRAEGVIEYLGETRDVVPYLAAATVFVLPTWYREGLPRTILEAMAIGRAVITTDAPGCRDAVSDGDNGYLVPVRDAAALAEAMRRFARDPELAARMGARGRDRAENRYDVALVNRQLMATMDLDRSTPIEAQQPRDRALA</sequence>
<accession>A0A916ZW82</accession>
<dbReference type="GO" id="GO:0016757">
    <property type="term" value="F:glycosyltransferase activity"/>
    <property type="evidence" value="ECO:0007669"/>
    <property type="project" value="TreeGrafter"/>
</dbReference>
<keyword evidence="2" id="KW-0808">Transferase</keyword>
<dbReference type="Pfam" id="PF13692">
    <property type="entry name" value="Glyco_trans_1_4"/>
    <property type="match status" value="1"/>
</dbReference>
<dbReference type="InterPro" id="IPR028098">
    <property type="entry name" value="Glyco_trans_4-like_N"/>
</dbReference>
<proteinExistence type="predicted"/>
<protein>
    <submittedName>
        <fullName evidence="2">Glycosyl transferase</fullName>
    </submittedName>
</protein>
<comment type="caution">
    <text evidence="2">The sequence shown here is derived from an EMBL/GenBank/DDBJ whole genome shotgun (WGS) entry which is preliminary data.</text>
</comment>
<dbReference type="SUPFAM" id="SSF53756">
    <property type="entry name" value="UDP-Glycosyltransferase/glycogen phosphorylase"/>
    <property type="match status" value="1"/>
</dbReference>
<dbReference type="CDD" id="cd03808">
    <property type="entry name" value="GT4_CapM-like"/>
    <property type="match status" value="1"/>
</dbReference>
<dbReference type="Pfam" id="PF13579">
    <property type="entry name" value="Glyco_trans_4_4"/>
    <property type="match status" value="1"/>
</dbReference>
<evidence type="ECO:0000313" key="2">
    <source>
        <dbReference type="EMBL" id="GGE14511.1"/>
    </source>
</evidence>
<gene>
    <name evidence="2" type="ORF">GCM10011529_21150</name>
</gene>
<reference evidence="2" key="2">
    <citation type="submission" date="2020-09" db="EMBL/GenBank/DDBJ databases">
        <authorList>
            <person name="Sun Q."/>
            <person name="Zhou Y."/>
        </authorList>
    </citation>
    <scope>NUCLEOTIDE SEQUENCE</scope>
    <source>
        <strain evidence="2">CGMCC 1.15519</strain>
    </source>
</reference>
<dbReference type="PANTHER" id="PTHR12526:SF638">
    <property type="entry name" value="SPORE COAT PROTEIN SA"/>
    <property type="match status" value="1"/>
</dbReference>
<evidence type="ECO:0000259" key="1">
    <source>
        <dbReference type="Pfam" id="PF13579"/>
    </source>
</evidence>
<dbReference type="Proteomes" id="UP000635071">
    <property type="component" value="Unassembled WGS sequence"/>
</dbReference>
<name>A0A916ZW82_9SPHN</name>
<evidence type="ECO:0000313" key="3">
    <source>
        <dbReference type="Proteomes" id="UP000635071"/>
    </source>
</evidence>